<dbReference type="PANTHER" id="PTHR42790">
    <property type="entry name" value="AMINOTRANSFERASE"/>
    <property type="match status" value="1"/>
</dbReference>
<accession>A0ABU3SW14</accession>
<feature type="signal peptide" evidence="5">
    <location>
        <begin position="1"/>
        <end position="19"/>
    </location>
</feature>
<proteinExistence type="predicted"/>
<sequence length="238" mass="26847">MQSYSTKALFSTLIFSATASNPMGFTLETRIKKQLAQLAKQYKVYIIEDDTFGSLDYSQTLAAPAFSYDHGGYIVYCSSFSKDLAPNMRLGWITSKPLLPRLIRHKVALNITCNIPCQLAMADYLYSQSYPAHIRKLSQTLQQNILHLQSCVLQCFPEGTRVSQPQGGFFLWVELPNQLQAINLYNLAVSENICFMPGHTFSMSGQYDHCLRLSINQVWHTGLQQAVQRLGKLASSFL</sequence>
<dbReference type="InterPro" id="IPR050859">
    <property type="entry name" value="Class-I_PLP-dep_aminotransf"/>
</dbReference>
<evidence type="ECO:0000256" key="4">
    <source>
        <dbReference type="ARBA" id="ARBA00022898"/>
    </source>
</evidence>
<dbReference type="RefSeq" id="WP_316025801.1">
    <property type="nucleotide sequence ID" value="NZ_JAWDIO010000002.1"/>
</dbReference>
<keyword evidence="2 7" id="KW-0032">Aminotransferase</keyword>
<gene>
    <name evidence="7" type="ORF">RS130_09785</name>
</gene>
<dbReference type="EMBL" id="JAWDIO010000002">
    <property type="protein sequence ID" value="MDU0354183.1"/>
    <property type="molecule type" value="Genomic_DNA"/>
</dbReference>
<evidence type="ECO:0000256" key="1">
    <source>
        <dbReference type="ARBA" id="ARBA00001933"/>
    </source>
</evidence>
<dbReference type="PANTHER" id="PTHR42790:SF7">
    <property type="entry name" value="GNTR FAMILY TRANSCRIPTIONAL REGULATORY PROTEIN"/>
    <property type="match status" value="1"/>
</dbReference>
<feature type="domain" description="Aminotransferase class I/classII large" evidence="6">
    <location>
        <begin position="12"/>
        <end position="230"/>
    </location>
</feature>
<evidence type="ECO:0000256" key="5">
    <source>
        <dbReference type="SAM" id="SignalP"/>
    </source>
</evidence>
<dbReference type="GO" id="GO:0008483">
    <property type="term" value="F:transaminase activity"/>
    <property type="evidence" value="ECO:0007669"/>
    <property type="project" value="UniProtKB-KW"/>
</dbReference>
<comment type="caution">
    <text evidence="7">The sequence shown here is derived from an EMBL/GenBank/DDBJ whole genome shotgun (WGS) entry which is preliminary data.</text>
</comment>
<feature type="chain" id="PRO_5045096538" evidence="5">
    <location>
        <begin position="20"/>
        <end position="238"/>
    </location>
</feature>
<evidence type="ECO:0000313" key="7">
    <source>
        <dbReference type="EMBL" id="MDU0354183.1"/>
    </source>
</evidence>
<keyword evidence="3" id="KW-0808">Transferase</keyword>
<evidence type="ECO:0000256" key="2">
    <source>
        <dbReference type="ARBA" id="ARBA00022576"/>
    </source>
</evidence>
<dbReference type="Proteomes" id="UP001247805">
    <property type="component" value="Unassembled WGS sequence"/>
</dbReference>
<dbReference type="CDD" id="cd00609">
    <property type="entry name" value="AAT_like"/>
    <property type="match status" value="1"/>
</dbReference>
<evidence type="ECO:0000313" key="8">
    <source>
        <dbReference type="Proteomes" id="UP001247805"/>
    </source>
</evidence>
<keyword evidence="8" id="KW-1185">Reference proteome</keyword>
<dbReference type="Pfam" id="PF00155">
    <property type="entry name" value="Aminotran_1_2"/>
    <property type="match status" value="1"/>
</dbReference>
<keyword evidence="5" id="KW-0732">Signal</keyword>
<dbReference type="SUPFAM" id="SSF53383">
    <property type="entry name" value="PLP-dependent transferases"/>
    <property type="match status" value="1"/>
</dbReference>
<dbReference type="Gene3D" id="3.40.640.10">
    <property type="entry name" value="Type I PLP-dependent aspartate aminotransferase-like (Major domain)"/>
    <property type="match status" value="1"/>
</dbReference>
<keyword evidence="4" id="KW-0663">Pyridoxal phosphate</keyword>
<dbReference type="InterPro" id="IPR015424">
    <property type="entry name" value="PyrdxlP-dep_Trfase"/>
</dbReference>
<evidence type="ECO:0000256" key="3">
    <source>
        <dbReference type="ARBA" id="ARBA00022679"/>
    </source>
</evidence>
<reference evidence="7 8" key="1">
    <citation type="submission" date="2023-10" db="EMBL/GenBank/DDBJ databases">
        <title>Glaciecola aquimarina strain GGW-M5 nov., isolated from a coastal seawater.</title>
        <authorList>
            <person name="Bayburt H."/>
            <person name="Kim J.M."/>
            <person name="Choi B.J."/>
            <person name="Jeon C.O."/>
        </authorList>
    </citation>
    <scope>NUCLEOTIDE SEQUENCE [LARGE SCALE GENOMIC DNA]</scope>
    <source>
        <strain evidence="7 8">KCTC 32108</strain>
    </source>
</reference>
<dbReference type="InterPro" id="IPR015422">
    <property type="entry name" value="PyrdxlP-dep_Trfase_small"/>
</dbReference>
<comment type="cofactor">
    <cofactor evidence="1">
        <name>pyridoxal 5'-phosphate</name>
        <dbReference type="ChEBI" id="CHEBI:597326"/>
    </cofactor>
</comment>
<organism evidence="7 8">
    <name type="scientific">Paraglaciecola aquimarina</name>
    <dbReference type="NCBI Taxonomy" id="1235557"/>
    <lineage>
        <taxon>Bacteria</taxon>
        <taxon>Pseudomonadati</taxon>
        <taxon>Pseudomonadota</taxon>
        <taxon>Gammaproteobacteria</taxon>
        <taxon>Alteromonadales</taxon>
        <taxon>Alteromonadaceae</taxon>
        <taxon>Paraglaciecola</taxon>
    </lineage>
</organism>
<dbReference type="Gene3D" id="3.90.1150.10">
    <property type="entry name" value="Aspartate Aminotransferase, domain 1"/>
    <property type="match status" value="1"/>
</dbReference>
<dbReference type="InterPro" id="IPR004839">
    <property type="entry name" value="Aminotransferase_I/II_large"/>
</dbReference>
<name>A0ABU3SW14_9ALTE</name>
<evidence type="ECO:0000259" key="6">
    <source>
        <dbReference type="Pfam" id="PF00155"/>
    </source>
</evidence>
<protein>
    <submittedName>
        <fullName evidence="7">PLP-dependent aminotransferase family protein</fullName>
    </submittedName>
</protein>
<dbReference type="InterPro" id="IPR015421">
    <property type="entry name" value="PyrdxlP-dep_Trfase_major"/>
</dbReference>